<gene>
    <name evidence="1" type="ORF">CALVIDRAFT_180176</name>
</gene>
<dbReference type="Proteomes" id="UP000076738">
    <property type="component" value="Unassembled WGS sequence"/>
</dbReference>
<keyword evidence="2" id="KW-1185">Reference proteome</keyword>
<dbReference type="EMBL" id="KV417290">
    <property type="protein sequence ID" value="KZO95188.1"/>
    <property type="molecule type" value="Genomic_DNA"/>
</dbReference>
<protein>
    <submittedName>
        <fullName evidence="1">Uncharacterized protein</fullName>
    </submittedName>
</protein>
<evidence type="ECO:0000313" key="2">
    <source>
        <dbReference type="Proteomes" id="UP000076738"/>
    </source>
</evidence>
<reference evidence="1 2" key="1">
    <citation type="journal article" date="2016" name="Mol. Biol. Evol.">
        <title>Comparative Genomics of Early-Diverging Mushroom-Forming Fungi Provides Insights into the Origins of Lignocellulose Decay Capabilities.</title>
        <authorList>
            <person name="Nagy L.G."/>
            <person name="Riley R."/>
            <person name="Tritt A."/>
            <person name="Adam C."/>
            <person name="Daum C."/>
            <person name="Floudas D."/>
            <person name="Sun H."/>
            <person name="Yadav J.S."/>
            <person name="Pangilinan J."/>
            <person name="Larsson K.H."/>
            <person name="Matsuura K."/>
            <person name="Barry K."/>
            <person name="Labutti K."/>
            <person name="Kuo R."/>
            <person name="Ohm R.A."/>
            <person name="Bhattacharya S.S."/>
            <person name="Shirouzu T."/>
            <person name="Yoshinaga Y."/>
            <person name="Martin F.M."/>
            <person name="Grigoriev I.V."/>
            <person name="Hibbett D.S."/>
        </authorList>
    </citation>
    <scope>NUCLEOTIDE SEQUENCE [LARGE SCALE GENOMIC DNA]</scope>
    <source>
        <strain evidence="1 2">TUFC12733</strain>
    </source>
</reference>
<dbReference type="AlphaFoldDB" id="A0A167KZT5"/>
<accession>A0A167KZT5</accession>
<proteinExistence type="predicted"/>
<evidence type="ECO:0000313" key="1">
    <source>
        <dbReference type="EMBL" id="KZO95188.1"/>
    </source>
</evidence>
<sequence length="172" mass="18104">MCESVKAQARPAIIKSPHARTHHPVPPLPLPLISLSSAVAPPALALPAPSLYTFQSLASPLSIAPDPHRPSALLTPPPTVQRARSPRNKHLTYCAHPLPAKTKARHTIADGASQRPLSFTSAIVAYMRAPPSPTLSIHSRSPPSCACCSLLFSSPAHIGARSSLQRLAAPPS</sequence>
<organism evidence="1 2">
    <name type="scientific">Calocera viscosa (strain TUFC12733)</name>
    <dbReference type="NCBI Taxonomy" id="1330018"/>
    <lineage>
        <taxon>Eukaryota</taxon>
        <taxon>Fungi</taxon>
        <taxon>Dikarya</taxon>
        <taxon>Basidiomycota</taxon>
        <taxon>Agaricomycotina</taxon>
        <taxon>Dacrymycetes</taxon>
        <taxon>Dacrymycetales</taxon>
        <taxon>Dacrymycetaceae</taxon>
        <taxon>Calocera</taxon>
    </lineage>
</organism>
<name>A0A167KZT5_CALVF</name>